<evidence type="ECO:0000256" key="1">
    <source>
        <dbReference type="PIRSR" id="PIRSR610347-1"/>
    </source>
</evidence>
<dbReference type="Pfam" id="PF02809">
    <property type="entry name" value="UIM"/>
    <property type="match status" value="2"/>
</dbReference>
<evidence type="ECO:0000256" key="2">
    <source>
        <dbReference type="PIRSR" id="PIRSR610347-2"/>
    </source>
</evidence>
<feature type="region of interest" description="Disordered" evidence="3">
    <location>
        <begin position="236"/>
        <end position="313"/>
    </location>
</feature>
<gene>
    <name evidence="4" type="ORF">LEMA_P077980.1</name>
</gene>
<dbReference type="AlphaFoldDB" id="E5A4L1"/>
<name>E5A4L1_LEPMJ</name>
<dbReference type="GO" id="GO:0003690">
    <property type="term" value="F:double-stranded DNA binding"/>
    <property type="evidence" value="ECO:0007669"/>
    <property type="project" value="TreeGrafter"/>
</dbReference>
<keyword evidence="5" id="KW-1185">Reference proteome</keyword>
<dbReference type="GO" id="GO:0017005">
    <property type="term" value="F:3'-tyrosyl-DNA phosphodiesterase activity"/>
    <property type="evidence" value="ECO:0007669"/>
    <property type="project" value="TreeGrafter"/>
</dbReference>
<dbReference type="Gene3D" id="3.30.870.10">
    <property type="entry name" value="Endonuclease Chain A"/>
    <property type="match status" value="2"/>
</dbReference>
<sequence>MYIPASVLYYARKEDERVTAVPVHVSRCLRRSTVCHPPSDWGETCSDHTSDNLHTSWLLPGLGKTSGTIETGYSAYAEQAVLTAEFSVEQFCRKHPATDQLPYRYLPSTYRRCDSLGLAGLVRMSGCSCFPAKLRARAFAMARACHRSRFTSRSLLLLARSEPPHITKSTHAPRPNMSESDEEADLKRALAMSLGHHSTGEEDEEDLAQAIALSLQESEQQVGPKSPVGISNRVTTQVEQSDEASTAVGASLSNSDAFSRGLGGMDRKAMEEERLARQRKRKHISSPEQPVKRLTPASDGTEKQKNKIAAQSSPSVVLQYPRGAIKRTFAHAYPRTNDISIDELLQTPSIHMAVISSFMWDADWLHKKLDPIKVKQIWVMNAKGKDVQKRWLQEMKDTGVPNLTLHFPPMHGMIQSMHSKFLLLFGKKKLRFAVPTANMTCIDWGEVANDWQPGVMENSVFLIDLPRLADGVSADHAKLTKFGKELIYFLEQQELPRKVIDGVLNFDFSETAHLAFVHSIGGSHDPTTAHPTGLPGLAAAVRGLNLGNVNNLEIDYAASSIGAVNDNLLQQLHMAARGKDSPPVWPNG</sequence>
<dbReference type="GO" id="GO:0003697">
    <property type="term" value="F:single-stranded DNA binding"/>
    <property type="evidence" value="ECO:0007669"/>
    <property type="project" value="TreeGrafter"/>
</dbReference>
<dbReference type="PANTHER" id="PTHR12415:SF4">
    <property type="entry name" value="TYROSYL-DNA PHOSPHODIESTERASE DOMAIN-CONTAINING PROTEIN"/>
    <property type="match status" value="1"/>
</dbReference>
<reference evidence="5" key="1">
    <citation type="journal article" date="2011" name="Nat. Commun.">
        <title>Effector diversification within compartments of the Leptosphaeria maculans genome affected by Repeat-Induced Point mutations.</title>
        <authorList>
            <person name="Rouxel T."/>
            <person name="Grandaubert J."/>
            <person name="Hane J.K."/>
            <person name="Hoede C."/>
            <person name="van de Wouw A.P."/>
            <person name="Couloux A."/>
            <person name="Dominguez V."/>
            <person name="Anthouard V."/>
            <person name="Bally P."/>
            <person name="Bourras S."/>
            <person name="Cozijnsen A.J."/>
            <person name="Ciuffetti L.M."/>
            <person name="Degrave A."/>
            <person name="Dilmaghani A."/>
            <person name="Duret L."/>
            <person name="Fudal I."/>
            <person name="Goodwin S.B."/>
            <person name="Gout L."/>
            <person name="Glaser N."/>
            <person name="Linglin J."/>
            <person name="Kema G.H.J."/>
            <person name="Lapalu N."/>
            <person name="Lawrence C.B."/>
            <person name="May K."/>
            <person name="Meyer M."/>
            <person name="Ollivier B."/>
            <person name="Poulain J."/>
            <person name="Schoch C.L."/>
            <person name="Simon A."/>
            <person name="Spatafora J.W."/>
            <person name="Stachowiak A."/>
            <person name="Turgeon B.G."/>
            <person name="Tyler B.M."/>
            <person name="Vincent D."/>
            <person name="Weissenbach J."/>
            <person name="Amselem J."/>
            <person name="Quesneville H."/>
            <person name="Oliver R.P."/>
            <person name="Wincker P."/>
            <person name="Balesdent M.-H."/>
            <person name="Howlett B.J."/>
        </authorList>
    </citation>
    <scope>NUCLEOTIDE SEQUENCE [LARGE SCALE GENOMIC DNA]</scope>
    <source>
        <strain evidence="5">JN3 / isolate v23.1.3 / race Av1-4-5-6-7-8</strain>
    </source>
</reference>
<dbReference type="GO" id="GO:0005634">
    <property type="term" value="C:nucleus"/>
    <property type="evidence" value="ECO:0007669"/>
    <property type="project" value="InterPro"/>
</dbReference>
<accession>E5A4L1</accession>
<dbReference type="SMART" id="SM00726">
    <property type="entry name" value="UIM"/>
    <property type="match status" value="2"/>
</dbReference>
<dbReference type="GeneID" id="13282049"/>
<dbReference type="EMBL" id="FP929134">
    <property type="protein sequence ID" value="CBX98559.1"/>
    <property type="molecule type" value="Genomic_DNA"/>
</dbReference>
<dbReference type="Pfam" id="PF06087">
    <property type="entry name" value="Tyr-DNA_phospho"/>
    <property type="match status" value="1"/>
</dbReference>
<dbReference type="InParanoid" id="E5A4L1"/>
<dbReference type="PANTHER" id="PTHR12415">
    <property type="entry name" value="TYROSYL-DNA PHOSPHODIESTERASE 1"/>
    <property type="match status" value="1"/>
</dbReference>
<feature type="binding site" evidence="2">
    <location>
        <position position="420"/>
    </location>
    <ligand>
        <name>substrate</name>
    </ligand>
</feature>
<dbReference type="Proteomes" id="UP000002668">
    <property type="component" value="Genome"/>
</dbReference>
<evidence type="ECO:0000313" key="4">
    <source>
        <dbReference type="EMBL" id="CBX98559.1"/>
    </source>
</evidence>
<protein>
    <submittedName>
        <fullName evidence="4">Uncharacterized protein</fullName>
    </submittedName>
</protein>
<feature type="active site" description="Nucleophile" evidence="1">
    <location>
        <position position="418"/>
    </location>
</feature>
<organism evidence="5">
    <name type="scientific">Leptosphaeria maculans (strain JN3 / isolate v23.1.3 / race Av1-4-5-6-7-8)</name>
    <name type="common">Blackleg fungus</name>
    <name type="synonym">Phoma lingam</name>
    <dbReference type="NCBI Taxonomy" id="985895"/>
    <lineage>
        <taxon>Eukaryota</taxon>
        <taxon>Fungi</taxon>
        <taxon>Dikarya</taxon>
        <taxon>Ascomycota</taxon>
        <taxon>Pezizomycotina</taxon>
        <taxon>Dothideomycetes</taxon>
        <taxon>Pleosporomycetidae</taxon>
        <taxon>Pleosporales</taxon>
        <taxon>Pleosporineae</taxon>
        <taxon>Leptosphaeriaceae</taxon>
        <taxon>Plenodomus</taxon>
        <taxon>Plenodomus lingam/Leptosphaeria maculans species complex</taxon>
    </lineage>
</organism>
<dbReference type="GO" id="GO:0006281">
    <property type="term" value="P:DNA repair"/>
    <property type="evidence" value="ECO:0007669"/>
    <property type="project" value="InterPro"/>
</dbReference>
<dbReference type="eggNOG" id="KOG2031">
    <property type="taxonomic scope" value="Eukaryota"/>
</dbReference>
<proteinExistence type="predicted"/>
<dbReference type="CDD" id="cd09122">
    <property type="entry name" value="PLDc_Tdp1_1"/>
    <property type="match status" value="1"/>
</dbReference>
<dbReference type="HOGENOM" id="CLU_463851_0_0_1"/>
<dbReference type="SUPFAM" id="SSF56024">
    <property type="entry name" value="Phospholipase D/nuclease"/>
    <property type="match status" value="1"/>
</dbReference>
<dbReference type="InterPro" id="IPR003903">
    <property type="entry name" value="UIM_dom"/>
</dbReference>
<dbReference type="PROSITE" id="PS50330">
    <property type="entry name" value="UIM"/>
    <property type="match status" value="1"/>
</dbReference>
<dbReference type="InterPro" id="IPR010347">
    <property type="entry name" value="Tdp1"/>
</dbReference>
<dbReference type="VEuPathDB" id="FungiDB:LEMA_P077980.1"/>
<feature type="region of interest" description="Disordered" evidence="3">
    <location>
        <begin position="161"/>
        <end position="185"/>
    </location>
</feature>
<evidence type="ECO:0000313" key="5">
    <source>
        <dbReference type="Proteomes" id="UP000002668"/>
    </source>
</evidence>
<dbReference type="STRING" id="985895.E5A4L1"/>
<dbReference type="OrthoDB" id="47785at2759"/>
<evidence type="ECO:0000256" key="3">
    <source>
        <dbReference type="SAM" id="MobiDB-lite"/>
    </source>
</evidence>
<feature type="compositionally biased region" description="Basic and acidic residues" evidence="3">
    <location>
        <begin position="265"/>
        <end position="276"/>
    </location>
</feature>